<keyword evidence="3" id="KW-1185">Reference proteome</keyword>
<protein>
    <recommendedName>
        <fullName evidence="1">F-box domain-containing protein</fullName>
    </recommendedName>
</protein>
<accession>A0A8K0XQV6</accession>
<reference evidence="2" key="1">
    <citation type="journal article" date="2021" name="New Phytol.">
        <title>Evolutionary innovations through gain and loss of genes in the ectomycorrhizal Boletales.</title>
        <authorList>
            <person name="Wu G."/>
            <person name="Miyauchi S."/>
            <person name="Morin E."/>
            <person name="Kuo A."/>
            <person name="Drula E."/>
            <person name="Varga T."/>
            <person name="Kohler A."/>
            <person name="Feng B."/>
            <person name="Cao Y."/>
            <person name="Lipzen A."/>
            <person name="Daum C."/>
            <person name="Hundley H."/>
            <person name="Pangilinan J."/>
            <person name="Johnson J."/>
            <person name="Barry K."/>
            <person name="LaButti K."/>
            <person name="Ng V."/>
            <person name="Ahrendt S."/>
            <person name="Min B."/>
            <person name="Choi I.G."/>
            <person name="Park H."/>
            <person name="Plett J.M."/>
            <person name="Magnuson J."/>
            <person name="Spatafora J.W."/>
            <person name="Nagy L.G."/>
            <person name="Henrissat B."/>
            <person name="Grigoriev I.V."/>
            <person name="Yang Z.L."/>
            <person name="Xu J."/>
            <person name="Martin F.M."/>
        </authorList>
    </citation>
    <scope>NUCLEOTIDE SEQUENCE</scope>
    <source>
        <strain evidence="2">KKN 215</strain>
    </source>
</reference>
<evidence type="ECO:0000313" key="3">
    <source>
        <dbReference type="Proteomes" id="UP000813824"/>
    </source>
</evidence>
<dbReference type="InterPro" id="IPR001810">
    <property type="entry name" value="F-box_dom"/>
</dbReference>
<dbReference type="Pfam" id="PF12937">
    <property type="entry name" value="F-box-like"/>
    <property type="match status" value="1"/>
</dbReference>
<dbReference type="Gene3D" id="3.80.10.10">
    <property type="entry name" value="Ribonuclease Inhibitor"/>
    <property type="match status" value="1"/>
</dbReference>
<dbReference type="OrthoDB" id="2884925at2759"/>
<dbReference type="InterPro" id="IPR036047">
    <property type="entry name" value="F-box-like_dom_sf"/>
</dbReference>
<sequence>MDEIDHTIPSNTLYVGISELPNELLVEVFFRCIEVVTELAMSKAGDGYLLRPYSWLTITHVCRHWRQLSLQTSSMWANITYFPKVGPRIIGEMLVRAKHAPLAIRAIHSGHSDGTIPKHLKDLLCRLDRARLADLDFPSTYYGELDKIVPRHLPRLTTLRLNAHSGIVAFPKHLLTCSMPALRELIMTSPEVQWQSPVFQQLSLRKLVIRGATFEPVMLNAMRGLPNLKHLDLKGHFKILDAPRTGRILRTVPPESQVMLSQLEWVGLEGQLLQITGFLNHLQFPHTASIHLCSAGPPSSHDIPAVIPYIVKKFAQHTDPKSGTPMRSLALWSNALFRFKEDNMSTATYVDFYTAVISVQDEPICSPDGHQVPHLRLGVRYSPMKDFDVTALLQELVLSLHIADIETAIISRLPPSDTIEPVYADLLGRMPKITALRIGGHPGPATYLIRLLYHVVEDTLASSESDAVVPPRKSLLVPLLRTLHVHDTFFCGFYMGRDPRWTHEALIDALEWRSEWGLGLTKVSPGRMYMEV</sequence>
<dbReference type="Proteomes" id="UP000813824">
    <property type="component" value="Unassembled WGS sequence"/>
</dbReference>
<dbReference type="SUPFAM" id="SSF52058">
    <property type="entry name" value="L domain-like"/>
    <property type="match status" value="1"/>
</dbReference>
<organism evidence="2 3">
    <name type="scientific">Cristinia sonorae</name>
    <dbReference type="NCBI Taxonomy" id="1940300"/>
    <lineage>
        <taxon>Eukaryota</taxon>
        <taxon>Fungi</taxon>
        <taxon>Dikarya</taxon>
        <taxon>Basidiomycota</taxon>
        <taxon>Agaricomycotina</taxon>
        <taxon>Agaricomycetes</taxon>
        <taxon>Agaricomycetidae</taxon>
        <taxon>Agaricales</taxon>
        <taxon>Pleurotineae</taxon>
        <taxon>Stephanosporaceae</taxon>
        <taxon>Cristinia</taxon>
    </lineage>
</organism>
<evidence type="ECO:0000259" key="1">
    <source>
        <dbReference type="Pfam" id="PF12937"/>
    </source>
</evidence>
<dbReference type="SUPFAM" id="SSF81383">
    <property type="entry name" value="F-box domain"/>
    <property type="match status" value="1"/>
</dbReference>
<dbReference type="AlphaFoldDB" id="A0A8K0XQV6"/>
<evidence type="ECO:0000313" key="2">
    <source>
        <dbReference type="EMBL" id="KAH8101120.1"/>
    </source>
</evidence>
<dbReference type="Gene3D" id="1.20.1280.50">
    <property type="match status" value="1"/>
</dbReference>
<feature type="domain" description="F-box" evidence="1">
    <location>
        <begin position="17"/>
        <end position="79"/>
    </location>
</feature>
<proteinExistence type="predicted"/>
<name>A0A8K0XQV6_9AGAR</name>
<dbReference type="InterPro" id="IPR032675">
    <property type="entry name" value="LRR_dom_sf"/>
</dbReference>
<comment type="caution">
    <text evidence="2">The sequence shown here is derived from an EMBL/GenBank/DDBJ whole genome shotgun (WGS) entry which is preliminary data.</text>
</comment>
<gene>
    <name evidence="2" type="ORF">BXZ70DRAFT_1007517</name>
</gene>
<dbReference type="EMBL" id="JAEVFJ010000013">
    <property type="protein sequence ID" value="KAH8101120.1"/>
    <property type="molecule type" value="Genomic_DNA"/>
</dbReference>